<evidence type="ECO:0008006" key="3">
    <source>
        <dbReference type="Google" id="ProtNLM"/>
    </source>
</evidence>
<protein>
    <recommendedName>
        <fullName evidence="3">Transcriptional regulator</fullName>
    </recommendedName>
</protein>
<dbReference type="EMBL" id="CP041016">
    <property type="protein sequence ID" value="QDC36610.1"/>
    <property type="molecule type" value="Genomic_DNA"/>
</dbReference>
<accession>A0A5B8CEW8</accession>
<evidence type="ECO:0000313" key="2">
    <source>
        <dbReference type="Proteomes" id="UP000311469"/>
    </source>
</evidence>
<proteinExistence type="predicted"/>
<name>A0A5B8CEW8_SPHSA</name>
<gene>
    <name evidence="1" type="ORF">FIL70_04475</name>
</gene>
<evidence type="ECO:0000313" key="1">
    <source>
        <dbReference type="EMBL" id="QDC36610.1"/>
    </source>
</evidence>
<organism evidence="1 2">
    <name type="scientific">Sphingobium fuliginis ATCC 27551</name>
    <dbReference type="NCBI Taxonomy" id="1208342"/>
    <lineage>
        <taxon>Bacteria</taxon>
        <taxon>Pseudomonadati</taxon>
        <taxon>Pseudomonadota</taxon>
        <taxon>Alphaproteobacteria</taxon>
        <taxon>Sphingomonadales</taxon>
        <taxon>Sphingomonadaceae</taxon>
        <taxon>Sphingobium</taxon>
    </lineage>
</organism>
<dbReference type="RefSeq" id="WP_021225120.1">
    <property type="nucleotide sequence ID" value="NZ_CP041016.1"/>
</dbReference>
<dbReference type="AlphaFoldDB" id="A0A5B8CEW8"/>
<sequence length="224" mass="24580">MSVLSSSLSDGKLAGRIFDERQLAEAIGGSDARRYALVNRALKDGTLIRLKRGTYLLPRSVSAETPHPFAVAQALLPGSYVSFETALAYHGWIPEAVYITASVTPGRKTLEFETPVMGRFSYHPLAIETYQFLVGVERLKLGSLTAFVATPLRALLDLVALRKISWTDLGWLTSGLRIDEDHLKSLTAREFAMFWGVYKHKSVNEFLRSVEHAVGTGGSPSPGV</sequence>
<dbReference type="Proteomes" id="UP000311469">
    <property type="component" value="Chromosome cSF1"/>
</dbReference>
<reference evidence="1 2" key="1">
    <citation type="submission" date="2019-06" db="EMBL/GenBank/DDBJ databases">
        <title>Genome organization and adaptive potential of archetypical organophosphate degarding Sphingobium fuliginis ATCC 27551.</title>
        <authorList>
            <person name="Sarwar A."/>
            <person name="Parthasarathy S."/>
            <person name="Singh C."/>
            <person name="Siddavattam D."/>
        </authorList>
    </citation>
    <scope>NUCLEOTIDE SEQUENCE [LARGE SCALE GENOMIC DNA]</scope>
    <source>
        <strain evidence="1 2">ATCC 27551</strain>
    </source>
</reference>
<dbReference type="KEGG" id="sufl:FIL70_04475"/>